<evidence type="ECO:0000313" key="2">
    <source>
        <dbReference type="EMBL" id="OAE28039.1"/>
    </source>
</evidence>
<keyword evidence="3" id="KW-1185">Reference proteome</keyword>
<dbReference type="Proteomes" id="UP000077202">
    <property type="component" value="Unassembled WGS sequence"/>
</dbReference>
<dbReference type="AlphaFoldDB" id="A0A176W4W4"/>
<accession>A0A176W4W4</accession>
<dbReference type="EMBL" id="LVLJ01001782">
    <property type="protein sequence ID" value="OAE28039.1"/>
    <property type="molecule type" value="Genomic_DNA"/>
</dbReference>
<name>A0A176W4W4_MARPO</name>
<protein>
    <submittedName>
        <fullName evidence="2">Uncharacterized protein</fullName>
    </submittedName>
</protein>
<reference evidence="2" key="1">
    <citation type="submission" date="2016-03" db="EMBL/GenBank/DDBJ databases">
        <title>Mechanisms controlling the formation of the plant cell surface in tip-growing cells are functionally conserved among land plants.</title>
        <authorList>
            <person name="Honkanen S."/>
            <person name="Jones V.A."/>
            <person name="Morieri G."/>
            <person name="Champion C."/>
            <person name="Hetherington A.J."/>
            <person name="Kelly S."/>
            <person name="Saint-Marcoux D."/>
            <person name="Proust H."/>
            <person name="Prescott H."/>
            <person name="Dolan L."/>
        </authorList>
    </citation>
    <scope>NUCLEOTIDE SEQUENCE [LARGE SCALE GENOMIC DNA]</scope>
    <source>
        <tissue evidence="2">Whole gametophyte</tissue>
    </source>
</reference>
<organism evidence="2 3">
    <name type="scientific">Marchantia polymorpha subsp. ruderalis</name>
    <dbReference type="NCBI Taxonomy" id="1480154"/>
    <lineage>
        <taxon>Eukaryota</taxon>
        <taxon>Viridiplantae</taxon>
        <taxon>Streptophyta</taxon>
        <taxon>Embryophyta</taxon>
        <taxon>Marchantiophyta</taxon>
        <taxon>Marchantiopsida</taxon>
        <taxon>Marchantiidae</taxon>
        <taxon>Marchantiales</taxon>
        <taxon>Marchantiaceae</taxon>
        <taxon>Marchantia</taxon>
    </lineage>
</organism>
<comment type="caution">
    <text evidence="2">The sequence shown here is derived from an EMBL/GenBank/DDBJ whole genome shotgun (WGS) entry which is preliminary data.</text>
</comment>
<sequence>MHASTLTTVVYYRASTKLLIQGTTLMTWAKLPLQHKALYGFGRHETENLKVCLWRHSRITMETMRRSYSGKGYGEARRLERRNAMKNIIYDLRSLEARRTLDSDTSFHDESESSSLSRKNWSLDDSRVLGNSCQEKMTARCMHLGIPGPAYLGISQDDWAAAKWHASGGASAGDSTLSVTREDPSEFIERRKIEESRTTEFEGGKYSALDERSHTAHSFPVPTQQNSEVEAAAPTSSDPEASSFTFPVPTLQIQGPRSEPVQDSDIAETRTPRIVVSLWESTSTLTWSSSTDGNPGSIREVVGYAGAEKLQEQRSFKMKQD</sequence>
<evidence type="ECO:0000313" key="3">
    <source>
        <dbReference type="Proteomes" id="UP000077202"/>
    </source>
</evidence>
<feature type="region of interest" description="Disordered" evidence="1">
    <location>
        <begin position="167"/>
        <end position="186"/>
    </location>
</feature>
<gene>
    <name evidence="2" type="ORF">AXG93_488s1010</name>
</gene>
<feature type="region of interest" description="Disordered" evidence="1">
    <location>
        <begin position="215"/>
        <end position="271"/>
    </location>
</feature>
<feature type="compositionally biased region" description="Polar residues" evidence="1">
    <location>
        <begin position="221"/>
        <end position="255"/>
    </location>
</feature>
<evidence type="ECO:0000256" key="1">
    <source>
        <dbReference type="SAM" id="MobiDB-lite"/>
    </source>
</evidence>
<proteinExistence type="predicted"/>